<proteinExistence type="predicted"/>
<evidence type="ECO:0000313" key="2">
    <source>
        <dbReference type="EMBL" id="REG94327.1"/>
    </source>
</evidence>
<reference evidence="2 3" key="1">
    <citation type="submission" date="2018-08" db="EMBL/GenBank/DDBJ databases">
        <title>Genomic Encyclopedia of Archaeal and Bacterial Type Strains, Phase II (KMG-II): from individual species to whole genera.</title>
        <authorList>
            <person name="Goeker M."/>
        </authorList>
    </citation>
    <scope>NUCLEOTIDE SEQUENCE [LARGE SCALE GENOMIC DNA]</scope>
    <source>
        <strain evidence="2 3">DSM 15986</strain>
    </source>
</reference>
<evidence type="ECO:0000313" key="3">
    <source>
        <dbReference type="Proteomes" id="UP000256405"/>
    </source>
</evidence>
<keyword evidence="3" id="KW-1185">Reference proteome</keyword>
<comment type="caution">
    <text evidence="2">The sequence shown here is derived from an EMBL/GenBank/DDBJ whole genome shotgun (WGS) entry which is preliminary data.</text>
</comment>
<name>A0A3E0E7W3_9BACT</name>
<dbReference type="InterPro" id="IPR040837">
    <property type="entry name" value="Bact_RF_family7"/>
</dbReference>
<dbReference type="OrthoDB" id="4393931at2"/>
<dbReference type="AlphaFoldDB" id="A0A3E0E7W3"/>
<dbReference type="RefSeq" id="WP_086543418.1">
    <property type="nucleotide sequence ID" value="NZ_MSSW01000072.1"/>
</dbReference>
<protein>
    <submittedName>
        <fullName evidence="2">Uncharacterized protein</fullName>
    </submittedName>
</protein>
<gene>
    <name evidence="2" type="ORF">C8N25_101154</name>
</gene>
<accession>A0A3E0E7W3</accession>
<sequence length="392" mass="45003">MKIFDQKQFLELSQKRGEPFISIYTPVSRISTDGYQADKTHLKNQLSKAEKDLREEYNMQDRDIDKILSPAKSLLDDLDFWKFNSDMLACFLHDGEMEVLQLPVHVDESICFISHKPYLLPLIPELNDNGHYYLLLLNLEQIRLYGVTRNIIQEIELDSEEVALSFTEEEEQDENQQSLQGQGNVGSGQAMYHGHGAGSDEEKKVTIQNYFHRMTNMLEPILYQNPLPLYIAGVEYLGPLFRKASKYNHLMDGQVIGAFTENDMEELHQKSWDIAEPLLLQERIKRNENFSNKEAHNLAIGNDRKKLLKAAMTGGVETLMINNEHEHIWGKYDADTHQIHFSDKKEKDNHCLVDEAAVKVKADGGKVYLVESPYMPGTDGVLVGTLRYELPD</sequence>
<dbReference type="Pfam" id="PF18849">
    <property type="entry name" value="baeRF_family7"/>
    <property type="match status" value="1"/>
</dbReference>
<dbReference type="EMBL" id="QUNF01000001">
    <property type="protein sequence ID" value="REG94327.1"/>
    <property type="molecule type" value="Genomic_DNA"/>
</dbReference>
<organism evidence="2 3">
    <name type="scientific">Algoriphagus antarcticus</name>
    <dbReference type="NCBI Taxonomy" id="238540"/>
    <lineage>
        <taxon>Bacteria</taxon>
        <taxon>Pseudomonadati</taxon>
        <taxon>Bacteroidota</taxon>
        <taxon>Cytophagia</taxon>
        <taxon>Cytophagales</taxon>
        <taxon>Cyclobacteriaceae</taxon>
        <taxon>Algoriphagus</taxon>
    </lineage>
</organism>
<dbReference type="Proteomes" id="UP000256405">
    <property type="component" value="Unassembled WGS sequence"/>
</dbReference>
<feature type="region of interest" description="Disordered" evidence="1">
    <location>
        <begin position="166"/>
        <end position="200"/>
    </location>
</feature>
<evidence type="ECO:0000256" key="1">
    <source>
        <dbReference type="SAM" id="MobiDB-lite"/>
    </source>
</evidence>